<evidence type="ECO:0000256" key="10">
    <source>
        <dbReference type="ARBA" id="ARBA00063143"/>
    </source>
</evidence>
<keyword evidence="3 12" id="KW-0732">Signal</keyword>
<evidence type="ECO:0000256" key="5">
    <source>
        <dbReference type="ARBA" id="ARBA00022824"/>
    </source>
</evidence>
<dbReference type="SUPFAM" id="SSF47473">
    <property type="entry name" value="EF-hand"/>
    <property type="match status" value="2"/>
</dbReference>
<gene>
    <name evidence="14" type="ORF">DPMN_033886</name>
</gene>
<dbReference type="PANTHER" id="PTHR10827">
    <property type="entry name" value="RETICULOCALBIN"/>
    <property type="match status" value="1"/>
</dbReference>
<keyword evidence="4" id="KW-0677">Repeat</keyword>
<evidence type="ECO:0000256" key="2">
    <source>
        <dbReference type="ARBA" id="ARBA00022723"/>
    </source>
</evidence>
<keyword evidence="5" id="KW-0256">Endoplasmic reticulum</keyword>
<reference evidence="14" key="1">
    <citation type="journal article" date="2019" name="bioRxiv">
        <title>The Genome of the Zebra Mussel, Dreissena polymorpha: A Resource for Invasive Species Research.</title>
        <authorList>
            <person name="McCartney M.A."/>
            <person name="Auch B."/>
            <person name="Kono T."/>
            <person name="Mallez S."/>
            <person name="Zhang Y."/>
            <person name="Obille A."/>
            <person name="Becker A."/>
            <person name="Abrahante J.E."/>
            <person name="Garbe J."/>
            <person name="Badalamenti J.P."/>
            <person name="Herman A."/>
            <person name="Mangelson H."/>
            <person name="Liachko I."/>
            <person name="Sullivan S."/>
            <person name="Sone E.D."/>
            <person name="Koren S."/>
            <person name="Silverstein K.A.T."/>
            <person name="Beckman K.B."/>
            <person name="Gohl D.M."/>
        </authorList>
    </citation>
    <scope>NUCLEOTIDE SEQUENCE</scope>
    <source>
        <strain evidence="14">Duluth1</strain>
        <tissue evidence="14">Whole animal</tissue>
    </source>
</reference>
<dbReference type="Pfam" id="PF13202">
    <property type="entry name" value="EF-hand_5"/>
    <property type="match status" value="1"/>
</dbReference>
<evidence type="ECO:0000313" key="14">
    <source>
        <dbReference type="EMBL" id="KAH3870695.1"/>
    </source>
</evidence>
<dbReference type="InterPro" id="IPR002048">
    <property type="entry name" value="EF_hand_dom"/>
</dbReference>
<dbReference type="PROSITE" id="PS51257">
    <property type="entry name" value="PROKAR_LIPOPROTEIN"/>
    <property type="match status" value="1"/>
</dbReference>
<feature type="domain" description="EF-hand" evidence="13">
    <location>
        <begin position="263"/>
        <end position="298"/>
    </location>
</feature>
<name>A0A9D4M4L9_DREPO</name>
<evidence type="ECO:0000256" key="1">
    <source>
        <dbReference type="ARBA" id="ARBA00004319"/>
    </source>
</evidence>
<feature type="signal peptide" evidence="12">
    <location>
        <begin position="1"/>
        <end position="20"/>
    </location>
</feature>
<organism evidence="14 15">
    <name type="scientific">Dreissena polymorpha</name>
    <name type="common">Zebra mussel</name>
    <name type="synonym">Mytilus polymorpha</name>
    <dbReference type="NCBI Taxonomy" id="45954"/>
    <lineage>
        <taxon>Eukaryota</taxon>
        <taxon>Metazoa</taxon>
        <taxon>Spiralia</taxon>
        <taxon>Lophotrochozoa</taxon>
        <taxon>Mollusca</taxon>
        <taxon>Bivalvia</taxon>
        <taxon>Autobranchia</taxon>
        <taxon>Heteroconchia</taxon>
        <taxon>Euheterodonta</taxon>
        <taxon>Imparidentia</taxon>
        <taxon>Neoheterodontei</taxon>
        <taxon>Myida</taxon>
        <taxon>Dreissenoidea</taxon>
        <taxon>Dreissenidae</taxon>
        <taxon>Dreissena</taxon>
    </lineage>
</organism>
<feature type="domain" description="EF-hand" evidence="13">
    <location>
        <begin position="71"/>
        <end position="106"/>
    </location>
</feature>
<accession>A0A9D4M4L9</accession>
<protein>
    <recommendedName>
        <fullName evidence="11">Reticulocalbin-3</fullName>
    </recommendedName>
</protein>
<keyword evidence="7" id="KW-0325">Glycoprotein</keyword>
<evidence type="ECO:0000256" key="4">
    <source>
        <dbReference type="ARBA" id="ARBA00022737"/>
    </source>
</evidence>
<dbReference type="PANTHER" id="PTHR10827:SF52">
    <property type="entry name" value="IP16409P"/>
    <property type="match status" value="1"/>
</dbReference>
<dbReference type="FunFam" id="1.10.238.10:FF:000090">
    <property type="entry name" value="calumenin isoform X2"/>
    <property type="match status" value="1"/>
</dbReference>
<dbReference type="GO" id="GO:0005788">
    <property type="term" value="C:endoplasmic reticulum lumen"/>
    <property type="evidence" value="ECO:0007669"/>
    <property type="project" value="UniProtKB-SubCell"/>
</dbReference>
<feature type="domain" description="EF-hand" evidence="13">
    <location>
        <begin position="187"/>
        <end position="222"/>
    </location>
</feature>
<comment type="subunit">
    <text evidence="10">Interacts with PCSK6 (immature form including the propeptide); probably involved in the maturation and the secretion of PCSK6.</text>
</comment>
<dbReference type="InterPro" id="IPR011992">
    <property type="entry name" value="EF-hand-dom_pair"/>
</dbReference>
<dbReference type="EMBL" id="JAIWYP010000002">
    <property type="protein sequence ID" value="KAH3870695.1"/>
    <property type="molecule type" value="Genomic_DNA"/>
</dbReference>
<evidence type="ECO:0000256" key="7">
    <source>
        <dbReference type="ARBA" id="ARBA00023180"/>
    </source>
</evidence>
<evidence type="ECO:0000256" key="6">
    <source>
        <dbReference type="ARBA" id="ARBA00022837"/>
    </source>
</evidence>
<evidence type="ECO:0000256" key="11">
    <source>
        <dbReference type="ARBA" id="ARBA00072696"/>
    </source>
</evidence>
<comment type="subcellular location">
    <subcellularLocation>
        <location evidence="1">Endoplasmic reticulum lumen</location>
    </subcellularLocation>
</comment>
<evidence type="ECO:0000256" key="9">
    <source>
        <dbReference type="ARBA" id="ARBA00056975"/>
    </source>
</evidence>
<dbReference type="GO" id="GO:0015031">
    <property type="term" value="P:protein transport"/>
    <property type="evidence" value="ECO:0007669"/>
    <property type="project" value="UniProtKB-ARBA"/>
</dbReference>
<dbReference type="PROSITE" id="PS50222">
    <property type="entry name" value="EF_HAND_2"/>
    <property type="match status" value="4"/>
</dbReference>
<evidence type="ECO:0000256" key="8">
    <source>
        <dbReference type="ARBA" id="ARBA00023186"/>
    </source>
</evidence>
<dbReference type="Pfam" id="PF13499">
    <property type="entry name" value="EF-hand_7"/>
    <property type="match status" value="1"/>
</dbReference>
<proteinExistence type="predicted"/>
<dbReference type="OrthoDB" id="293868at2759"/>
<dbReference type="Gene3D" id="1.10.238.10">
    <property type="entry name" value="EF-hand"/>
    <property type="match status" value="2"/>
</dbReference>
<dbReference type="PROSITE" id="PS00018">
    <property type="entry name" value="EF_HAND_1"/>
    <property type="match status" value="4"/>
</dbReference>
<feature type="chain" id="PRO_5039182810" description="Reticulocalbin-3" evidence="12">
    <location>
        <begin position="21"/>
        <end position="313"/>
    </location>
</feature>
<reference evidence="14" key="2">
    <citation type="submission" date="2020-11" db="EMBL/GenBank/DDBJ databases">
        <authorList>
            <person name="McCartney M.A."/>
            <person name="Auch B."/>
            <person name="Kono T."/>
            <person name="Mallez S."/>
            <person name="Becker A."/>
            <person name="Gohl D.M."/>
            <person name="Silverstein K.A.T."/>
            <person name="Koren S."/>
            <person name="Bechman K.B."/>
            <person name="Herman A."/>
            <person name="Abrahante J.E."/>
            <person name="Garbe J."/>
        </authorList>
    </citation>
    <scope>NUCLEOTIDE SEQUENCE</scope>
    <source>
        <strain evidence="14">Duluth1</strain>
        <tissue evidence="14">Whole animal</tissue>
    </source>
</reference>
<sequence length="313" mass="36453">MKLGSAGVALALLTSSCCIALPPNKEHKERVVDVKLSNKEHDLNGEHNADYDHDAFMGKEAGEFEDLTPEESRKRLGMIVDKIDKDHDLFVTEQELQQWIQYVQKKYVLEDTDRMWKDHELDGGALSWDSYRKRTYGYEYDPDEEQDFAEMVKRDERKFKQADQDGDGKLTKEEFAAFLHPEEHDHMKDIVVLETMEDIDKDKDGKISLEEYIGDMWPNKEEEEPEWVKGERTQFSSYRDTNGDGFMDHAEVKNWIIPPNYDHSEAEAKHLIYEADANKDGKLTKQEILDKYDVFVGSQATDFGDALNRHDEF</sequence>
<dbReference type="GO" id="GO:0005509">
    <property type="term" value="F:calcium ion binding"/>
    <property type="evidence" value="ECO:0007669"/>
    <property type="project" value="InterPro"/>
</dbReference>
<evidence type="ECO:0000313" key="15">
    <source>
        <dbReference type="Proteomes" id="UP000828390"/>
    </source>
</evidence>
<feature type="domain" description="EF-hand" evidence="13">
    <location>
        <begin position="150"/>
        <end position="185"/>
    </location>
</feature>
<evidence type="ECO:0000256" key="3">
    <source>
        <dbReference type="ARBA" id="ARBA00022729"/>
    </source>
</evidence>
<keyword evidence="6" id="KW-0106">Calcium</keyword>
<dbReference type="SMART" id="SM00054">
    <property type="entry name" value="EFh"/>
    <property type="match status" value="4"/>
</dbReference>
<keyword evidence="15" id="KW-1185">Reference proteome</keyword>
<dbReference type="Proteomes" id="UP000828390">
    <property type="component" value="Unassembled WGS sequence"/>
</dbReference>
<dbReference type="AlphaFoldDB" id="A0A9D4M4L9"/>
<keyword evidence="8" id="KW-0143">Chaperone</keyword>
<evidence type="ECO:0000259" key="13">
    <source>
        <dbReference type="PROSITE" id="PS50222"/>
    </source>
</evidence>
<comment type="function">
    <text evidence="9">Probable molecular chaperone assisting protein biosynthesis and transport in the endoplasmic reticulum. Required for the proper biosynthesis and transport of pulmonary surfactant-associated protein A/SP-A, pulmonary surfactant-associated protein D/SP-D and the lipid transporter ABCA3. By regulating both the proper expression and the degradation through the endoplasmic reticulum-associated protein degradation pathway of these proteins plays a crucial role in pulmonary surfactant homeostasis. Has an anti-fibrotic activity by negatively regulating the secretion of type I and type III collagens. This calcium-binding protein also transiently associates with immature PCSK6 and regulates its secretion.</text>
</comment>
<keyword evidence="2" id="KW-0479">Metal-binding</keyword>
<comment type="caution">
    <text evidence="14">The sequence shown here is derived from an EMBL/GenBank/DDBJ whole genome shotgun (WGS) entry which is preliminary data.</text>
</comment>
<dbReference type="FunFam" id="1.10.238.10:FF:000104">
    <property type="entry name" value="calumenin isoform X1"/>
    <property type="match status" value="1"/>
</dbReference>
<dbReference type="CDD" id="cd16226">
    <property type="entry name" value="EFh_CREC_Calumenin_like"/>
    <property type="match status" value="1"/>
</dbReference>
<evidence type="ECO:0000256" key="12">
    <source>
        <dbReference type="SAM" id="SignalP"/>
    </source>
</evidence>
<dbReference type="InterPro" id="IPR018247">
    <property type="entry name" value="EF_Hand_1_Ca_BS"/>
</dbReference>